<dbReference type="PANTHER" id="PTHR38846:SF1">
    <property type="entry name" value="C3H1-TYPE DOMAIN-CONTAINING PROTEIN"/>
    <property type="match status" value="1"/>
</dbReference>
<organism evidence="1 2">
    <name type="scientific">Dendryphion nanum</name>
    <dbReference type="NCBI Taxonomy" id="256645"/>
    <lineage>
        <taxon>Eukaryota</taxon>
        <taxon>Fungi</taxon>
        <taxon>Dikarya</taxon>
        <taxon>Ascomycota</taxon>
        <taxon>Pezizomycotina</taxon>
        <taxon>Dothideomycetes</taxon>
        <taxon>Pleosporomycetidae</taxon>
        <taxon>Pleosporales</taxon>
        <taxon>Torulaceae</taxon>
        <taxon>Dendryphion</taxon>
    </lineage>
</organism>
<dbReference type="AlphaFoldDB" id="A0A9P9D570"/>
<proteinExistence type="predicted"/>
<protein>
    <submittedName>
        <fullName evidence="1">Uncharacterized protein</fullName>
    </submittedName>
</protein>
<dbReference type="EMBL" id="JAGMWT010000020">
    <property type="protein sequence ID" value="KAH7112808.1"/>
    <property type="molecule type" value="Genomic_DNA"/>
</dbReference>
<evidence type="ECO:0000313" key="1">
    <source>
        <dbReference type="EMBL" id="KAH7112808.1"/>
    </source>
</evidence>
<gene>
    <name evidence="1" type="ORF">B0J11DRAFT_180242</name>
</gene>
<evidence type="ECO:0000313" key="2">
    <source>
        <dbReference type="Proteomes" id="UP000700596"/>
    </source>
</evidence>
<dbReference type="PANTHER" id="PTHR38846">
    <property type="entry name" value="C3H1-TYPE DOMAIN-CONTAINING PROTEIN"/>
    <property type="match status" value="1"/>
</dbReference>
<dbReference type="OrthoDB" id="6105938at2759"/>
<comment type="caution">
    <text evidence="1">The sequence shown here is derived from an EMBL/GenBank/DDBJ whole genome shotgun (WGS) entry which is preliminary data.</text>
</comment>
<sequence>MERVNDVPQPNMGRSSCWADFPTFVCNSRGNLLDEFNRLANETNWSKKECAEERAKCYAAEFHFHFVKGKTKLEMWQDFCDEVEMVKIPKSTAKCKKALNGVLVNLINLIDRCRDPDVKLVKFASYTQFCRYTQKNLFPKQSAKSSLFLKTLLRVVF</sequence>
<name>A0A9P9D570_9PLEO</name>
<dbReference type="Proteomes" id="UP000700596">
    <property type="component" value="Unassembled WGS sequence"/>
</dbReference>
<keyword evidence="2" id="KW-1185">Reference proteome</keyword>
<reference evidence="1" key="1">
    <citation type="journal article" date="2021" name="Nat. Commun.">
        <title>Genetic determinants of endophytism in the Arabidopsis root mycobiome.</title>
        <authorList>
            <person name="Mesny F."/>
            <person name="Miyauchi S."/>
            <person name="Thiergart T."/>
            <person name="Pickel B."/>
            <person name="Atanasova L."/>
            <person name="Karlsson M."/>
            <person name="Huettel B."/>
            <person name="Barry K.W."/>
            <person name="Haridas S."/>
            <person name="Chen C."/>
            <person name="Bauer D."/>
            <person name="Andreopoulos W."/>
            <person name="Pangilinan J."/>
            <person name="LaButti K."/>
            <person name="Riley R."/>
            <person name="Lipzen A."/>
            <person name="Clum A."/>
            <person name="Drula E."/>
            <person name="Henrissat B."/>
            <person name="Kohler A."/>
            <person name="Grigoriev I.V."/>
            <person name="Martin F.M."/>
            <person name="Hacquard S."/>
        </authorList>
    </citation>
    <scope>NUCLEOTIDE SEQUENCE</scope>
    <source>
        <strain evidence="1">MPI-CAGE-CH-0243</strain>
    </source>
</reference>
<accession>A0A9P9D570</accession>